<dbReference type="RefSeq" id="WP_041049183.1">
    <property type="nucleotide sequence ID" value="NZ_JXAK01000035.1"/>
</dbReference>
<protein>
    <submittedName>
        <fullName evidence="1">Uncharacterized protein</fullName>
    </submittedName>
</protein>
<gene>
    <name evidence="1" type="ORF">SD70_19445</name>
</gene>
<evidence type="ECO:0000313" key="1">
    <source>
        <dbReference type="EMBL" id="KIL39578.1"/>
    </source>
</evidence>
<sequence>MTDDSVKHYLPEEVPDHLFTQSRLSRMGLAPTAEHVAFVVYPEQRQQFKLYDIGATRKRKQQKGFSLVQKDATVEQILAERKRELEIRKIQLVPVKK</sequence>
<proteinExistence type="predicted"/>
<name>A0ABR5AFI2_9BACL</name>
<reference evidence="1 2" key="1">
    <citation type="submission" date="2014-12" db="EMBL/GenBank/DDBJ databases">
        <title>Draft genome sequence of Paenibacillus kamchatkensis strain B-2647.</title>
        <authorList>
            <person name="Karlyshev A.V."/>
            <person name="Kudryashova E.B."/>
        </authorList>
    </citation>
    <scope>NUCLEOTIDE SEQUENCE [LARGE SCALE GENOMIC DNA]</scope>
    <source>
        <strain evidence="1 2">VKM B-2647</strain>
    </source>
</reference>
<keyword evidence="2" id="KW-1185">Reference proteome</keyword>
<evidence type="ECO:0000313" key="2">
    <source>
        <dbReference type="Proteomes" id="UP000031967"/>
    </source>
</evidence>
<organism evidence="1 2">
    <name type="scientific">Gordoniibacillus kamchatkensis</name>
    <dbReference type="NCBI Taxonomy" id="1590651"/>
    <lineage>
        <taxon>Bacteria</taxon>
        <taxon>Bacillati</taxon>
        <taxon>Bacillota</taxon>
        <taxon>Bacilli</taxon>
        <taxon>Bacillales</taxon>
        <taxon>Paenibacillaceae</taxon>
        <taxon>Gordoniibacillus</taxon>
    </lineage>
</organism>
<dbReference type="EMBL" id="JXAK01000035">
    <property type="protein sequence ID" value="KIL39578.1"/>
    <property type="molecule type" value="Genomic_DNA"/>
</dbReference>
<dbReference type="Proteomes" id="UP000031967">
    <property type="component" value="Unassembled WGS sequence"/>
</dbReference>
<accession>A0ABR5AFI2</accession>
<comment type="caution">
    <text evidence="1">The sequence shown here is derived from an EMBL/GenBank/DDBJ whole genome shotgun (WGS) entry which is preliminary data.</text>
</comment>